<dbReference type="Gene3D" id="3.30.1540.10">
    <property type="entry name" value="formyl-coa transferase, domain 3"/>
    <property type="match status" value="1"/>
</dbReference>
<comment type="caution">
    <text evidence="2">The sequence shown here is derived from an EMBL/GenBank/DDBJ whole genome shotgun (WGS) entry which is preliminary data.</text>
</comment>
<dbReference type="GO" id="GO:0033608">
    <property type="term" value="F:formyl-CoA transferase activity"/>
    <property type="evidence" value="ECO:0007669"/>
    <property type="project" value="UniProtKB-EC"/>
</dbReference>
<dbReference type="EC" id="2.8.3.16" evidence="2"/>
<dbReference type="Pfam" id="PF02515">
    <property type="entry name" value="CoA_transf_3"/>
    <property type="match status" value="1"/>
</dbReference>
<dbReference type="Gene3D" id="3.40.50.10540">
    <property type="entry name" value="Crotonobetainyl-coa:carnitine coa-transferase, domain 1"/>
    <property type="match status" value="1"/>
</dbReference>
<dbReference type="InterPro" id="IPR003673">
    <property type="entry name" value="CoA-Trfase_fam_III"/>
</dbReference>
<protein>
    <submittedName>
        <fullName evidence="2">Formyl-CoA transferase</fullName>
        <ecNumber evidence="2">2.8.3.16</ecNumber>
    </submittedName>
</protein>
<dbReference type="Proteomes" id="UP001226867">
    <property type="component" value="Unassembled WGS sequence"/>
</dbReference>
<sequence>MAAANFADSASAATLPLAGIRVIDFTQVMMGPVCTQMLADHGADVIKIERQGAGDLSRSTFAPVAGHDNPIFCSLNRNKRSVEIDLRDAAQLELVKALIADADVVTNNFRAGVMERLGLGYEDCKRLNPRIIYAVGTGFGETGPYAHKGGQDVLAQAMTGVMARRADAAVPVSIYPTALADYTAGMHMVQGILLALLQRERSGEGQKIAVSLYDSMLAMQMQEAAMIMMADSEVNWAAMPLSGVFHTTTGPLVLVGAFKANPLRDICAALEIEDLSLDARFANLPAQFEHKEALHAIFRARFASDTREHWLAQLEAQDLLSAPVREMREALVDAQTLHNAMIIEGRSSTGQPLKFVASPIRMSDVRAGLRREPPRLGEHTQEVLAEARALLEQAAA</sequence>
<reference evidence="2 3" key="1">
    <citation type="submission" date="2023-07" db="EMBL/GenBank/DDBJ databases">
        <title>Sorghum-associated microbial communities from plants grown in Nebraska, USA.</title>
        <authorList>
            <person name="Schachtman D."/>
        </authorList>
    </citation>
    <scope>NUCLEOTIDE SEQUENCE [LARGE SCALE GENOMIC DNA]</scope>
    <source>
        <strain evidence="2 3">DS1607</strain>
    </source>
</reference>
<dbReference type="RefSeq" id="WP_307692575.1">
    <property type="nucleotide sequence ID" value="NZ_JAUSRO010000022.1"/>
</dbReference>
<keyword evidence="3" id="KW-1185">Reference proteome</keyword>
<dbReference type="PANTHER" id="PTHR48207:SF4">
    <property type="entry name" value="BLL6097 PROTEIN"/>
    <property type="match status" value="1"/>
</dbReference>
<dbReference type="InterPro" id="IPR023606">
    <property type="entry name" value="CoA-Trfase_III_dom_1_sf"/>
</dbReference>
<accession>A0ABT9SF38</accession>
<dbReference type="PANTHER" id="PTHR48207">
    <property type="entry name" value="SUCCINATE--HYDROXYMETHYLGLUTARATE COA-TRANSFERASE"/>
    <property type="match status" value="1"/>
</dbReference>
<organism evidence="2 3">
    <name type="scientific">Variovorax ginsengisoli</name>
    <dbReference type="NCBI Taxonomy" id="363844"/>
    <lineage>
        <taxon>Bacteria</taxon>
        <taxon>Pseudomonadati</taxon>
        <taxon>Pseudomonadota</taxon>
        <taxon>Betaproteobacteria</taxon>
        <taxon>Burkholderiales</taxon>
        <taxon>Comamonadaceae</taxon>
        <taxon>Variovorax</taxon>
    </lineage>
</organism>
<dbReference type="EMBL" id="JAUSRO010000022">
    <property type="protein sequence ID" value="MDP9902840.1"/>
    <property type="molecule type" value="Genomic_DNA"/>
</dbReference>
<name>A0ABT9SF38_9BURK</name>
<evidence type="ECO:0000256" key="1">
    <source>
        <dbReference type="ARBA" id="ARBA00022679"/>
    </source>
</evidence>
<dbReference type="SUPFAM" id="SSF89796">
    <property type="entry name" value="CoA-transferase family III (CaiB/BaiF)"/>
    <property type="match status" value="1"/>
</dbReference>
<keyword evidence="1 2" id="KW-0808">Transferase</keyword>
<evidence type="ECO:0000313" key="2">
    <source>
        <dbReference type="EMBL" id="MDP9902840.1"/>
    </source>
</evidence>
<dbReference type="InterPro" id="IPR044855">
    <property type="entry name" value="CoA-Trfase_III_dom3_sf"/>
</dbReference>
<proteinExistence type="predicted"/>
<evidence type="ECO:0000313" key="3">
    <source>
        <dbReference type="Proteomes" id="UP001226867"/>
    </source>
</evidence>
<dbReference type="InterPro" id="IPR050483">
    <property type="entry name" value="CoA-transferase_III_domain"/>
</dbReference>
<gene>
    <name evidence="2" type="ORF">J2W36_005118</name>
</gene>